<sequence length="24" mass="2932">MLFIDCSQWHYVLYTSNIQFKTHG</sequence>
<reference evidence="1" key="2">
    <citation type="journal article" date="2015" name="Data Brief">
        <title>Shoot transcriptome of the giant reed, Arundo donax.</title>
        <authorList>
            <person name="Barrero R.A."/>
            <person name="Guerrero F.D."/>
            <person name="Moolhuijzen P."/>
            <person name="Goolsby J.A."/>
            <person name="Tidwell J."/>
            <person name="Bellgard S.E."/>
            <person name="Bellgard M.I."/>
        </authorList>
    </citation>
    <scope>NUCLEOTIDE SEQUENCE</scope>
    <source>
        <tissue evidence="1">Shoot tissue taken approximately 20 cm above the soil surface</tissue>
    </source>
</reference>
<evidence type="ECO:0000313" key="1">
    <source>
        <dbReference type="EMBL" id="JAD18849.1"/>
    </source>
</evidence>
<organism evidence="1">
    <name type="scientific">Arundo donax</name>
    <name type="common">Giant reed</name>
    <name type="synonym">Donax arundinaceus</name>
    <dbReference type="NCBI Taxonomy" id="35708"/>
    <lineage>
        <taxon>Eukaryota</taxon>
        <taxon>Viridiplantae</taxon>
        <taxon>Streptophyta</taxon>
        <taxon>Embryophyta</taxon>
        <taxon>Tracheophyta</taxon>
        <taxon>Spermatophyta</taxon>
        <taxon>Magnoliopsida</taxon>
        <taxon>Liliopsida</taxon>
        <taxon>Poales</taxon>
        <taxon>Poaceae</taxon>
        <taxon>PACMAD clade</taxon>
        <taxon>Arundinoideae</taxon>
        <taxon>Arundineae</taxon>
        <taxon>Arundo</taxon>
    </lineage>
</organism>
<dbReference type="AlphaFoldDB" id="A0A0A8XXW3"/>
<accession>A0A0A8XXW3</accession>
<protein>
    <submittedName>
        <fullName evidence="1">Uncharacterized protein</fullName>
    </submittedName>
</protein>
<name>A0A0A8XXW3_ARUDO</name>
<reference evidence="1" key="1">
    <citation type="submission" date="2014-09" db="EMBL/GenBank/DDBJ databases">
        <authorList>
            <person name="Magalhaes I.L.F."/>
            <person name="Oliveira U."/>
            <person name="Santos F.R."/>
            <person name="Vidigal T.H.D.A."/>
            <person name="Brescovit A.D."/>
            <person name="Santos A.J."/>
        </authorList>
    </citation>
    <scope>NUCLEOTIDE SEQUENCE</scope>
    <source>
        <tissue evidence="1">Shoot tissue taken approximately 20 cm above the soil surface</tissue>
    </source>
</reference>
<dbReference type="EMBL" id="GBRH01279046">
    <property type="protein sequence ID" value="JAD18849.1"/>
    <property type="molecule type" value="Transcribed_RNA"/>
</dbReference>
<proteinExistence type="predicted"/>